<dbReference type="Proteomes" id="UP000183687">
    <property type="component" value="Unassembled WGS sequence"/>
</dbReference>
<accession>A0AB38A8A9</accession>
<feature type="transmembrane region" description="Helical" evidence="6">
    <location>
        <begin position="20"/>
        <end position="53"/>
    </location>
</feature>
<feature type="transmembrane region" description="Helical" evidence="6">
    <location>
        <begin position="103"/>
        <end position="122"/>
    </location>
</feature>
<dbReference type="RefSeq" id="WP_002563791.1">
    <property type="nucleotide sequence ID" value="NZ_CALJSN010000005.1"/>
</dbReference>
<evidence type="ECO:0000256" key="4">
    <source>
        <dbReference type="ARBA" id="ARBA00022989"/>
    </source>
</evidence>
<feature type="transmembrane region" description="Helical" evidence="6">
    <location>
        <begin position="65"/>
        <end position="83"/>
    </location>
</feature>
<keyword evidence="3 6" id="KW-0812">Transmembrane</keyword>
<comment type="caution">
    <text evidence="7">The sequence shown here is derived from an EMBL/GenBank/DDBJ whole genome shotgun (WGS) entry which is preliminary data.</text>
</comment>
<feature type="transmembrane region" description="Helical" evidence="6">
    <location>
        <begin position="227"/>
        <end position="247"/>
    </location>
</feature>
<evidence type="ECO:0000313" key="7">
    <source>
        <dbReference type="EMBL" id="SEC24441.1"/>
    </source>
</evidence>
<evidence type="ECO:0000313" key="8">
    <source>
        <dbReference type="Proteomes" id="UP000183687"/>
    </source>
</evidence>
<evidence type="ECO:0000256" key="3">
    <source>
        <dbReference type="ARBA" id="ARBA00022692"/>
    </source>
</evidence>
<dbReference type="InterPro" id="IPR051611">
    <property type="entry name" value="ECF_transporter_component"/>
</dbReference>
<evidence type="ECO:0000256" key="1">
    <source>
        <dbReference type="ARBA" id="ARBA00004141"/>
    </source>
</evidence>
<dbReference type="InterPro" id="IPR003339">
    <property type="entry name" value="ABC/ECF_trnsptr_transmembrane"/>
</dbReference>
<gene>
    <name evidence="7" type="ORF">SAMN04489746_1538</name>
</gene>
<keyword evidence="5 6" id="KW-0472">Membrane</keyword>
<dbReference type="Pfam" id="PF02361">
    <property type="entry name" value="CbiQ"/>
    <property type="match status" value="1"/>
</dbReference>
<dbReference type="PANTHER" id="PTHR34857">
    <property type="entry name" value="SLL0384 PROTEIN"/>
    <property type="match status" value="1"/>
</dbReference>
<keyword evidence="4 6" id="KW-1133">Transmembrane helix</keyword>
<dbReference type="PANTHER" id="PTHR34857:SF2">
    <property type="entry name" value="SLL0384 PROTEIN"/>
    <property type="match status" value="1"/>
</dbReference>
<evidence type="ECO:0000256" key="2">
    <source>
        <dbReference type="ARBA" id="ARBA00022475"/>
    </source>
</evidence>
<comment type="subcellular location">
    <subcellularLocation>
        <location evidence="1">Membrane</location>
        <topology evidence="1">Multi-pass membrane protein</topology>
    </subcellularLocation>
</comment>
<reference evidence="7 8" key="1">
    <citation type="submission" date="2016-10" db="EMBL/GenBank/DDBJ databases">
        <authorList>
            <person name="Varghese N."/>
            <person name="Submissions S."/>
        </authorList>
    </citation>
    <scope>NUCLEOTIDE SEQUENCE [LARGE SCALE GENOMIC DNA]</scope>
    <source>
        <strain evidence="7 8">DSM 20586</strain>
    </source>
</reference>
<dbReference type="CDD" id="cd16914">
    <property type="entry name" value="EcfT"/>
    <property type="match status" value="1"/>
</dbReference>
<dbReference type="EMBL" id="FNSH01000002">
    <property type="protein sequence ID" value="SEC24441.1"/>
    <property type="molecule type" value="Genomic_DNA"/>
</dbReference>
<protein>
    <submittedName>
        <fullName evidence="7">Energy-coupling factor transport system permease protein</fullName>
    </submittedName>
</protein>
<keyword evidence="2" id="KW-1003">Cell membrane</keyword>
<dbReference type="GO" id="GO:0005886">
    <property type="term" value="C:plasma membrane"/>
    <property type="evidence" value="ECO:0007669"/>
    <property type="project" value="UniProtKB-ARBA"/>
</dbReference>
<proteinExistence type="predicted"/>
<evidence type="ECO:0000256" key="5">
    <source>
        <dbReference type="ARBA" id="ARBA00023136"/>
    </source>
</evidence>
<organism evidence="7 8">
    <name type="scientific">Atopobium minutum</name>
    <dbReference type="NCBI Taxonomy" id="1381"/>
    <lineage>
        <taxon>Bacteria</taxon>
        <taxon>Bacillati</taxon>
        <taxon>Actinomycetota</taxon>
        <taxon>Coriobacteriia</taxon>
        <taxon>Coriobacteriales</taxon>
        <taxon>Atopobiaceae</taxon>
        <taxon>Atopobium</taxon>
    </lineage>
</organism>
<dbReference type="AlphaFoldDB" id="A0AB38A8A9"/>
<name>A0AB38A8A9_9ACTN</name>
<evidence type="ECO:0000256" key="6">
    <source>
        <dbReference type="SAM" id="Phobius"/>
    </source>
</evidence>
<sequence length="248" mass="27076">MNNLIDYTPGTSVLHRLNPVAKLVLAASIIAATLLAHSFVMLLSLLALSFLLATSAGVARKLATLLYMLVPLALIMLLFQTFFIQEGTRLCAWITLDGLTTGAIVGLRLIGIALPLVLMLMVTRPNDLANACVERLHIPYRYAFTFTSALRFIPIFSKEMTAIMEAQTARGVEFDTKNPLKKMQLMMPVIIPLLVSSVAKTDSAALAAEQRGFYLRGAQSSFKRYPLSGLDAVCFVLCIGIIACTVMF</sequence>